<dbReference type="GO" id="GO:0016787">
    <property type="term" value="F:hydrolase activity"/>
    <property type="evidence" value="ECO:0007669"/>
    <property type="project" value="UniProtKB-KW"/>
</dbReference>
<reference evidence="7" key="2">
    <citation type="submission" date="2020-09" db="EMBL/GenBank/DDBJ databases">
        <authorList>
            <person name="Sun Q."/>
            <person name="Zhou Y."/>
        </authorList>
    </citation>
    <scope>NUCLEOTIDE SEQUENCE</scope>
    <source>
        <strain evidence="7">CGMCC 4.7201</strain>
    </source>
</reference>
<comment type="cofactor">
    <cofactor evidence="1">
        <name>Mg(2+)</name>
        <dbReference type="ChEBI" id="CHEBI:18420"/>
    </cofactor>
</comment>
<evidence type="ECO:0000256" key="1">
    <source>
        <dbReference type="ARBA" id="ARBA00001946"/>
    </source>
</evidence>
<dbReference type="InterPro" id="IPR020476">
    <property type="entry name" value="Nudix_hydrolase"/>
</dbReference>
<protein>
    <submittedName>
        <fullName evidence="7">DNA mismatch repair protein MutT</fullName>
    </submittedName>
</protein>
<dbReference type="Gene3D" id="3.90.79.10">
    <property type="entry name" value="Nucleoside Triphosphate Pyrophosphohydrolase"/>
    <property type="match status" value="1"/>
</dbReference>
<dbReference type="AlphaFoldDB" id="A0A918DYY9"/>
<keyword evidence="3 5" id="KW-0378">Hydrolase</keyword>
<keyword evidence="8" id="KW-1185">Reference proteome</keyword>
<dbReference type="PANTHER" id="PTHR43046:SF12">
    <property type="entry name" value="GDP-MANNOSE MANNOSYL HYDROLASE"/>
    <property type="match status" value="1"/>
</dbReference>
<dbReference type="EMBL" id="BMMS01000021">
    <property type="protein sequence ID" value="GGO93739.1"/>
    <property type="molecule type" value="Genomic_DNA"/>
</dbReference>
<dbReference type="InterPro" id="IPR015797">
    <property type="entry name" value="NUDIX_hydrolase-like_dom_sf"/>
</dbReference>
<keyword evidence="4" id="KW-0460">Magnesium</keyword>
<dbReference type="PRINTS" id="PR00502">
    <property type="entry name" value="NUDIXFAMILY"/>
</dbReference>
<feature type="domain" description="Nudix hydrolase" evidence="6">
    <location>
        <begin position="7"/>
        <end position="148"/>
    </location>
</feature>
<dbReference type="InterPro" id="IPR020084">
    <property type="entry name" value="NUDIX_hydrolase_CS"/>
</dbReference>
<dbReference type="SUPFAM" id="SSF55811">
    <property type="entry name" value="Nudix"/>
    <property type="match status" value="1"/>
</dbReference>
<evidence type="ECO:0000256" key="5">
    <source>
        <dbReference type="RuleBase" id="RU003476"/>
    </source>
</evidence>
<dbReference type="PROSITE" id="PS51462">
    <property type="entry name" value="NUDIX"/>
    <property type="match status" value="1"/>
</dbReference>
<proteinExistence type="inferred from homology"/>
<dbReference type="InterPro" id="IPR000086">
    <property type="entry name" value="NUDIX_hydrolase_dom"/>
</dbReference>
<dbReference type="PROSITE" id="PS00893">
    <property type="entry name" value="NUDIX_BOX"/>
    <property type="match status" value="1"/>
</dbReference>
<comment type="caution">
    <text evidence="7">The sequence shown here is derived from an EMBL/GenBank/DDBJ whole genome shotgun (WGS) entry which is preliminary data.</text>
</comment>
<sequence length="165" mass="18384">MPEAPAEVRRAARVVLLDPDDRILLMHGFEPADTSRTWWFTPGGGAEAGESLEEAARREVAEETGIDAFELGPVIWRRRSSFAFAGRRWSNDEWYFLGRTEVTAWDTSGLTELERATTAGLRWWSRKELLETRETVYPPGLGGLLGALLEAGPPAVPLVLDSQDE</sequence>
<dbReference type="RefSeq" id="WP_189133765.1">
    <property type="nucleotide sequence ID" value="NZ_BMMS01000021.1"/>
</dbReference>
<dbReference type="Pfam" id="PF00293">
    <property type="entry name" value="NUDIX"/>
    <property type="match status" value="1"/>
</dbReference>
<dbReference type="Proteomes" id="UP000641932">
    <property type="component" value="Unassembled WGS sequence"/>
</dbReference>
<evidence type="ECO:0000256" key="4">
    <source>
        <dbReference type="ARBA" id="ARBA00022842"/>
    </source>
</evidence>
<evidence type="ECO:0000256" key="3">
    <source>
        <dbReference type="ARBA" id="ARBA00022801"/>
    </source>
</evidence>
<name>A0A918DYY9_9ACTN</name>
<reference evidence="7" key="1">
    <citation type="journal article" date="2014" name="Int. J. Syst. Evol. Microbiol.">
        <title>Complete genome sequence of Corynebacterium casei LMG S-19264T (=DSM 44701T), isolated from a smear-ripened cheese.</title>
        <authorList>
            <consortium name="US DOE Joint Genome Institute (JGI-PGF)"/>
            <person name="Walter F."/>
            <person name="Albersmeier A."/>
            <person name="Kalinowski J."/>
            <person name="Ruckert C."/>
        </authorList>
    </citation>
    <scope>NUCLEOTIDE SEQUENCE</scope>
    <source>
        <strain evidence="7">CGMCC 4.7201</strain>
    </source>
</reference>
<evidence type="ECO:0000313" key="7">
    <source>
        <dbReference type="EMBL" id="GGO93739.1"/>
    </source>
</evidence>
<evidence type="ECO:0000256" key="2">
    <source>
        <dbReference type="ARBA" id="ARBA00005582"/>
    </source>
</evidence>
<organism evidence="7 8">
    <name type="scientific">Wenjunlia tyrosinilytica</name>
    <dbReference type="NCBI Taxonomy" id="1544741"/>
    <lineage>
        <taxon>Bacteria</taxon>
        <taxon>Bacillati</taxon>
        <taxon>Actinomycetota</taxon>
        <taxon>Actinomycetes</taxon>
        <taxon>Kitasatosporales</taxon>
        <taxon>Streptomycetaceae</taxon>
        <taxon>Wenjunlia</taxon>
    </lineage>
</organism>
<evidence type="ECO:0000259" key="6">
    <source>
        <dbReference type="PROSITE" id="PS51462"/>
    </source>
</evidence>
<dbReference type="CDD" id="cd04685">
    <property type="entry name" value="NUDIX_Hydrolase"/>
    <property type="match status" value="1"/>
</dbReference>
<comment type="similarity">
    <text evidence="2 5">Belongs to the Nudix hydrolase family.</text>
</comment>
<dbReference type="PANTHER" id="PTHR43046">
    <property type="entry name" value="GDP-MANNOSE MANNOSYL HYDROLASE"/>
    <property type="match status" value="1"/>
</dbReference>
<gene>
    <name evidence="7" type="ORF">GCM10012280_46950</name>
</gene>
<accession>A0A918DYY9</accession>
<evidence type="ECO:0000313" key="8">
    <source>
        <dbReference type="Proteomes" id="UP000641932"/>
    </source>
</evidence>